<evidence type="ECO:0000256" key="3">
    <source>
        <dbReference type="ARBA" id="ARBA00022771"/>
    </source>
</evidence>
<feature type="domain" description="C2H2-type" evidence="8">
    <location>
        <begin position="41"/>
        <end position="69"/>
    </location>
</feature>
<evidence type="ECO:0000259" key="9">
    <source>
        <dbReference type="PROSITE" id="PS50808"/>
    </source>
</evidence>
<evidence type="ECO:0000256" key="4">
    <source>
        <dbReference type="ARBA" id="ARBA00022833"/>
    </source>
</evidence>
<sequence>MGKKRRGPSLEELLARPWCYYCERDFDDLKILISHQKAKHFKCDRCSRRLNTAGGLSVHMSQVHKEQLTAVDNALPNRSSLDVEIFGMEGVPDDVVQSHNQRVIAQFQQAEAERQAVTGNPPSGAGSGGQPAKRPKLGDVSDLKKRLAEHKAKKAEIAAGGSSGEATPVGAGQTQAPAGYTHSPHTAAAATPQFTYPAPYAGTGSPFPQAASPVYPNFSPGAQAQYPMQHTPTGYTPQPYPVGTAPQATPPYGTTPPPFPIPPHQQASPSHTVPQTAPAFPQRSGSLPAAPSLPQRPAFQPPPVNAYQMQQIHMGHPLPNAGVHTAVPDGGRAPGAEAASISSSVNDLVSGAAKEADQAAAKAAAGAGATTEEKPSKKDKSKPTRLVYSDNETSPEEKMARLSSGDYPGVRQDFRFCAVKRMMIGAATVSRLTICETNIPFGESHTHTVVVQNPFAAFRSDVWTEYHGNIKCKKEETMLETEQGLLQYSSILFAVMMRVDSSEQTATTYNERLKSIDRVLVSLVVNLHRARLISLVTVGSCSSELDKFRVLAT</sequence>
<keyword evidence="3 6" id="KW-0863">Zinc-finger</keyword>
<proteinExistence type="predicted"/>
<dbReference type="EMBL" id="JAAAPX010000054">
    <property type="protein sequence ID" value="KAF4236156.1"/>
    <property type="molecule type" value="Genomic_DNA"/>
</dbReference>
<dbReference type="InterPro" id="IPR036236">
    <property type="entry name" value="Znf_C2H2_sf"/>
</dbReference>
<evidence type="ECO:0000313" key="11">
    <source>
        <dbReference type="Proteomes" id="UP000653565"/>
    </source>
</evidence>
<reference evidence="10" key="1">
    <citation type="journal article" date="2020" name="bioRxiv">
        <title>Genomic and phenotypic heterogeneity of clinical isolates of the human pathogens Aspergillus fumigatus, Aspergillus lentulus and Aspergillus fumigatiaffinis.</title>
        <authorList>
            <person name="dos Santos R.A.C."/>
            <person name="Steenwyk J.L."/>
            <person name="Rivero-Menendez O."/>
            <person name="Mead M.E."/>
            <person name="Silva L.P."/>
            <person name="Bastos R.W."/>
            <person name="Alastruey-Izquierdo A."/>
            <person name="Goldman G.H."/>
            <person name="Rokas A."/>
        </authorList>
    </citation>
    <scope>NUCLEOTIDE SEQUENCE</scope>
    <source>
        <strain evidence="10">CNM-CM6805</strain>
    </source>
</reference>
<dbReference type="PROSITE" id="PS50808">
    <property type="entry name" value="ZF_BED"/>
    <property type="match status" value="1"/>
</dbReference>
<feature type="region of interest" description="Disordered" evidence="7">
    <location>
        <begin position="316"/>
        <end position="339"/>
    </location>
</feature>
<dbReference type="SMART" id="SM00355">
    <property type="entry name" value="ZnF_C2H2"/>
    <property type="match status" value="2"/>
</dbReference>
<feature type="region of interest" description="Disordered" evidence="7">
    <location>
        <begin position="212"/>
        <end position="303"/>
    </location>
</feature>
<reference evidence="10" key="2">
    <citation type="submission" date="2020-04" db="EMBL/GenBank/DDBJ databases">
        <authorList>
            <person name="Santos R.A.C."/>
            <person name="Steenwyk J.L."/>
            <person name="Rivero-Menendez O."/>
            <person name="Mead M.E."/>
            <person name="Silva L.P."/>
            <person name="Bastos R.W."/>
            <person name="Alastruey-Izquierdo A."/>
            <person name="Goldman G.H."/>
            <person name="Rokas A."/>
        </authorList>
    </citation>
    <scope>NUCLEOTIDE SEQUENCE</scope>
    <source>
        <strain evidence="10">CNM-CM6805</strain>
    </source>
</reference>
<name>A0A8H4H6B5_9EURO</name>
<dbReference type="SUPFAM" id="SSF57667">
    <property type="entry name" value="beta-beta-alpha zinc fingers"/>
    <property type="match status" value="1"/>
</dbReference>
<feature type="compositionally biased region" description="Polar residues" evidence="7">
    <location>
        <begin position="220"/>
        <end position="236"/>
    </location>
</feature>
<feature type="compositionally biased region" description="Pro residues" evidence="7">
    <location>
        <begin position="253"/>
        <end position="263"/>
    </location>
</feature>
<dbReference type="PANTHER" id="PTHR23215">
    <property type="entry name" value="ZINC FINGER PROTEIN 207"/>
    <property type="match status" value="1"/>
</dbReference>
<evidence type="ECO:0008006" key="12">
    <source>
        <dbReference type="Google" id="ProtNLM"/>
    </source>
</evidence>
<evidence type="ECO:0000256" key="6">
    <source>
        <dbReference type="PROSITE-ProRule" id="PRU00042"/>
    </source>
</evidence>
<evidence type="ECO:0000313" key="10">
    <source>
        <dbReference type="EMBL" id="KAF4236156.1"/>
    </source>
</evidence>
<dbReference type="PROSITE" id="PS00028">
    <property type="entry name" value="ZINC_FINGER_C2H2_1"/>
    <property type="match status" value="1"/>
</dbReference>
<feature type="region of interest" description="Disordered" evidence="7">
    <location>
        <begin position="110"/>
        <end position="185"/>
    </location>
</feature>
<keyword evidence="2" id="KW-0479">Metal-binding</keyword>
<feature type="compositionally biased region" description="Low complexity" evidence="7">
    <location>
        <begin position="110"/>
        <end position="124"/>
    </location>
</feature>
<dbReference type="GO" id="GO:0008270">
    <property type="term" value="F:zinc ion binding"/>
    <property type="evidence" value="ECO:0007669"/>
    <property type="project" value="UniProtKB-KW"/>
</dbReference>
<dbReference type="InterPro" id="IPR003656">
    <property type="entry name" value="Znf_BED"/>
</dbReference>
<dbReference type="InterPro" id="IPR013087">
    <property type="entry name" value="Znf_C2H2_type"/>
</dbReference>
<evidence type="ECO:0000256" key="7">
    <source>
        <dbReference type="SAM" id="MobiDB-lite"/>
    </source>
</evidence>
<keyword evidence="5" id="KW-0539">Nucleus</keyword>
<evidence type="ECO:0000256" key="2">
    <source>
        <dbReference type="ARBA" id="ARBA00022723"/>
    </source>
</evidence>
<comment type="subcellular location">
    <subcellularLocation>
        <location evidence="1">Nucleus</location>
    </subcellularLocation>
</comment>
<keyword evidence="4" id="KW-0862">Zinc</keyword>
<feature type="compositionally biased region" description="Low complexity" evidence="7">
    <location>
        <begin position="157"/>
        <end position="166"/>
    </location>
</feature>
<gene>
    <name evidence="10" type="ORF">CNMCM6805_007666</name>
</gene>
<feature type="region of interest" description="Disordered" evidence="7">
    <location>
        <begin position="363"/>
        <end position="404"/>
    </location>
</feature>
<dbReference type="Gene3D" id="3.30.160.60">
    <property type="entry name" value="Classic Zinc Finger"/>
    <property type="match status" value="1"/>
</dbReference>
<organism evidence="10 11">
    <name type="scientific">Aspergillus fumigatiaffinis</name>
    <dbReference type="NCBI Taxonomy" id="340414"/>
    <lineage>
        <taxon>Eukaryota</taxon>
        <taxon>Fungi</taxon>
        <taxon>Dikarya</taxon>
        <taxon>Ascomycota</taxon>
        <taxon>Pezizomycotina</taxon>
        <taxon>Eurotiomycetes</taxon>
        <taxon>Eurotiomycetidae</taxon>
        <taxon>Eurotiales</taxon>
        <taxon>Aspergillaceae</taxon>
        <taxon>Aspergillus</taxon>
        <taxon>Aspergillus subgen. Fumigati</taxon>
    </lineage>
</organism>
<evidence type="ECO:0000256" key="5">
    <source>
        <dbReference type="ARBA" id="ARBA00023242"/>
    </source>
</evidence>
<dbReference type="PROSITE" id="PS50157">
    <property type="entry name" value="ZINC_FINGER_C2H2_2"/>
    <property type="match status" value="1"/>
</dbReference>
<keyword evidence="11" id="KW-1185">Reference proteome</keyword>
<dbReference type="PANTHER" id="PTHR23215:SF0">
    <property type="entry name" value="BUB3-INTERACTING AND GLEBS MOTIF-CONTAINING PROTEIN ZNF207"/>
    <property type="match status" value="1"/>
</dbReference>
<comment type="caution">
    <text evidence="10">The sequence shown here is derived from an EMBL/GenBank/DDBJ whole genome shotgun (WGS) entry which is preliminary data.</text>
</comment>
<protein>
    <recommendedName>
        <fullName evidence="12">C2H2 finger domain-containing protein</fullName>
    </recommendedName>
</protein>
<dbReference type="Proteomes" id="UP000653565">
    <property type="component" value="Unassembled WGS sequence"/>
</dbReference>
<dbReference type="CDD" id="cd20908">
    <property type="entry name" value="SUF4-like"/>
    <property type="match status" value="1"/>
</dbReference>
<evidence type="ECO:0000256" key="1">
    <source>
        <dbReference type="ARBA" id="ARBA00004123"/>
    </source>
</evidence>
<accession>A0A8H4H6B5</accession>
<feature type="compositionally biased region" description="Basic and acidic residues" evidence="7">
    <location>
        <begin position="136"/>
        <end position="156"/>
    </location>
</feature>
<evidence type="ECO:0000259" key="8">
    <source>
        <dbReference type="PROSITE" id="PS50157"/>
    </source>
</evidence>
<dbReference type="AlphaFoldDB" id="A0A8H4H6B5"/>
<dbReference type="GO" id="GO:0003677">
    <property type="term" value="F:DNA binding"/>
    <property type="evidence" value="ECO:0007669"/>
    <property type="project" value="InterPro"/>
</dbReference>
<dbReference type="FunFam" id="3.30.160.60:FF:000354">
    <property type="entry name" value="C2H2 finger domain-containing protein"/>
    <property type="match status" value="1"/>
</dbReference>
<dbReference type="GO" id="GO:0005634">
    <property type="term" value="C:nucleus"/>
    <property type="evidence" value="ECO:0007669"/>
    <property type="project" value="UniProtKB-SubCell"/>
</dbReference>
<feature type="domain" description="BED-type" evidence="9">
    <location>
        <begin position="12"/>
        <end position="71"/>
    </location>
</feature>
<dbReference type="OrthoDB" id="1306014at2759"/>
<feature type="compositionally biased region" description="Basic and acidic residues" evidence="7">
    <location>
        <begin position="371"/>
        <end position="382"/>
    </location>
</feature>